<accession>A0A7J5Y357</accession>
<protein>
    <submittedName>
        <fullName evidence="1">Uncharacterized protein</fullName>
    </submittedName>
</protein>
<evidence type="ECO:0000313" key="1">
    <source>
        <dbReference type="EMBL" id="KAF3843503.1"/>
    </source>
</evidence>
<name>A0A7J5Y357_DISMA</name>
<reference evidence="1 2" key="1">
    <citation type="submission" date="2020-03" db="EMBL/GenBank/DDBJ databases">
        <title>Dissostichus mawsoni Genome sequencing and assembly.</title>
        <authorList>
            <person name="Park H."/>
        </authorList>
    </citation>
    <scope>NUCLEOTIDE SEQUENCE [LARGE SCALE GENOMIC DNA]</scope>
    <source>
        <strain evidence="1">DM0001</strain>
        <tissue evidence="1">Muscle</tissue>
    </source>
</reference>
<evidence type="ECO:0000313" key="2">
    <source>
        <dbReference type="Proteomes" id="UP000518266"/>
    </source>
</evidence>
<sequence length="67" mass="7533">MHTRLHEGSWIQDITTLFCVCVCVLLCKTTLGVPSLPTPSLFIPRLEGKCDAALQLWWLDCLSVIVF</sequence>
<organism evidence="1 2">
    <name type="scientific">Dissostichus mawsoni</name>
    <name type="common">Antarctic cod</name>
    <dbReference type="NCBI Taxonomy" id="36200"/>
    <lineage>
        <taxon>Eukaryota</taxon>
        <taxon>Metazoa</taxon>
        <taxon>Chordata</taxon>
        <taxon>Craniata</taxon>
        <taxon>Vertebrata</taxon>
        <taxon>Euteleostomi</taxon>
        <taxon>Actinopterygii</taxon>
        <taxon>Neopterygii</taxon>
        <taxon>Teleostei</taxon>
        <taxon>Neoteleostei</taxon>
        <taxon>Acanthomorphata</taxon>
        <taxon>Eupercaria</taxon>
        <taxon>Perciformes</taxon>
        <taxon>Notothenioidei</taxon>
        <taxon>Nototheniidae</taxon>
        <taxon>Dissostichus</taxon>
    </lineage>
</organism>
<keyword evidence="2" id="KW-1185">Reference proteome</keyword>
<dbReference type="EMBL" id="JAAKFY010000018">
    <property type="protein sequence ID" value="KAF3843503.1"/>
    <property type="molecule type" value="Genomic_DNA"/>
</dbReference>
<gene>
    <name evidence="1" type="ORF">F7725_002352</name>
</gene>
<proteinExistence type="predicted"/>
<comment type="caution">
    <text evidence="1">The sequence shown here is derived from an EMBL/GenBank/DDBJ whole genome shotgun (WGS) entry which is preliminary data.</text>
</comment>
<dbReference type="Proteomes" id="UP000518266">
    <property type="component" value="Unassembled WGS sequence"/>
</dbReference>
<dbReference type="AlphaFoldDB" id="A0A7J5Y357"/>